<name>A0A1H9DP10_9GAMM</name>
<dbReference type="RefSeq" id="WP_093283449.1">
    <property type="nucleotide sequence ID" value="NZ_FOFS01000004.1"/>
</dbReference>
<dbReference type="AlphaFoldDB" id="A0A1H9DP10"/>
<protein>
    <submittedName>
        <fullName evidence="1">Putative sensory transduction regulator</fullName>
    </submittedName>
</protein>
<dbReference type="EMBL" id="FOFS01000004">
    <property type="protein sequence ID" value="SEQ14483.1"/>
    <property type="molecule type" value="Genomic_DNA"/>
</dbReference>
<organism evidence="1 2">
    <name type="scientific">Solimonas aquatica</name>
    <dbReference type="NCBI Taxonomy" id="489703"/>
    <lineage>
        <taxon>Bacteria</taxon>
        <taxon>Pseudomonadati</taxon>
        <taxon>Pseudomonadota</taxon>
        <taxon>Gammaproteobacteria</taxon>
        <taxon>Nevskiales</taxon>
        <taxon>Nevskiaceae</taxon>
        <taxon>Solimonas</taxon>
    </lineage>
</organism>
<dbReference type="STRING" id="489703.SAMN04488038_10489"/>
<dbReference type="OrthoDB" id="8719709at2"/>
<dbReference type="Pfam" id="PF10722">
    <property type="entry name" value="YbjN"/>
    <property type="match status" value="1"/>
</dbReference>
<evidence type="ECO:0000313" key="2">
    <source>
        <dbReference type="Proteomes" id="UP000199233"/>
    </source>
</evidence>
<gene>
    <name evidence="1" type="ORF">SAMN04488038_10489</name>
</gene>
<dbReference type="Proteomes" id="UP000199233">
    <property type="component" value="Unassembled WGS sequence"/>
</dbReference>
<accession>A0A1H9DP10</accession>
<proteinExistence type="predicted"/>
<keyword evidence="2" id="KW-1185">Reference proteome</keyword>
<evidence type="ECO:0000313" key="1">
    <source>
        <dbReference type="EMBL" id="SEQ14483.1"/>
    </source>
</evidence>
<reference evidence="1 2" key="1">
    <citation type="submission" date="2016-10" db="EMBL/GenBank/DDBJ databases">
        <authorList>
            <person name="de Groot N.N."/>
        </authorList>
    </citation>
    <scope>NUCLEOTIDE SEQUENCE [LARGE SCALE GENOMIC DNA]</scope>
    <source>
        <strain evidence="1 2">DSM 25927</strain>
    </source>
</reference>
<dbReference type="InterPro" id="IPR019660">
    <property type="entry name" value="Put_sensory_transdc_reg_YbjN"/>
</dbReference>
<sequence length="146" mass="15616">MNTPVASLSLAEIADVLRGAGLRATLAEQQDGRQLIQSAVQGIGFVVTGGNCAPQQQDRYVDLSFSCLIATDGGLDAAMAQRWNAGKRFARMYHSGEMLVVAMDVFIAAGEPAALLRAYCELWDRVLHEFIAFVRSMPAAPAAKSA</sequence>